<sequence length="132" mass="14797">MIPFYNAPALNQPPAELVVYVKEHTLKKPQTLQMLTIDFPDGMRVKYALTNQKNWQKITEQSRCLNPQQSVLVTLIPRKESARHSAISYTLLCEDIKNHVVLSFAQSSSGGITVKQTSSPGDSMKKAALLKR</sequence>
<gene>
    <name evidence="2" type="ORF">DC3_38820</name>
</gene>
<feature type="compositionally biased region" description="Polar residues" evidence="1">
    <location>
        <begin position="111"/>
        <end position="121"/>
    </location>
</feature>
<proteinExistence type="predicted"/>
<comment type="caution">
    <text evidence="2">The sequence shown here is derived from an EMBL/GenBank/DDBJ whole genome shotgun (WGS) entry which is preliminary data.</text>
</comment>
<feature type="region of interest" description="Disordered" evidence="1">
    <location>
        <begin position="111"/>
        <end position="132"/>
    </location>
</feature>
<evidence type="ECO:0000313" key="2">
    <source>
        <dbReference type="EMBL" id="GEM48247.1"/>
    </source>
</evidence>
<dbReference type="RefSeq" id="WP_146887172.1">
    <property type="nucleotide sequence ID" value="NZ_BJXB01000019.1"/>
</dbReference>
<keyword evidence="3" id="KW-1185">Reference proteome</keyword>
<dbReference type="EMBL" id="BJXB01000019">
    <property type="protein sequence ID" value="GEM48247.1"/>
    <property type="molecule type" value="Genomic_DNA"/>
</dbReference>
<organism evidence="2 3">
    <name type="scientific">Deinococcus cellulosilyticus (strain DSM 18568 / NBRC 106333 / KACC 11606 / 5516J-15)</name>
    <dbReference type="NCBI Taxonomy" id="1223518"/>
    <lineage>
        <taxon>Bacteria</taxon>
        <taxon>Thermotogati</taxon>
        <taxon>Deinococcota</taxon>
        <taxon>Deinococci</taxon>
        <taxon>Deinococcales</taxon>
        <taxon>Deinococcaceae</taxon>
        <taxon>Deinococcus</taxon>
    </lineage>
</organism>
<dbReference type="AlphaFoldDB" id="A0A511N6Z3"/>
<evidence type="ECO:0000256" key="1">
    <source>
        <dbReference type="SAM" id="MobiDB-lite"/>
    </source>
</evidence>
<name>A0A511N6Z3_DEIC1</name>
<evidence type="ECO:0000313" key="3">
    <source>
        <dbReference type="Proteomes" id="UP000321306"/>
    </source>
</evidence>
<reference evidence="2 3" key="1">
    <citation type="submission" date="2019-07" db="EMBL/GenBank/DDBJ databases">
        <title>Whole genome shotgun sequence of Deinococcus cellulosilyticus NBRC 106333.</title>
        <authorList>
            <person name="Hosoyama A."/>
            <person name="Uohara A."/>
            <person name="Ohji S."/>
            <person name="Ichikawa N."/>
        </authorList>
    </citation>
    <scope>NUCLEOTIDE SEQUENCE [LARGE SCALE GENOMIC DNA]</scope>
    <source>
        <strain evidence="2 3">NBRC 106333</strain>
    </source>
</reference>
<protein>
    <submittedName>
        <fullName evidence="2">Uncharacterized protein</fullName>
    </submittedName>
</protein>
<dbReference type="Proteomes" id="UP000321306">
    <property type="component" value="Unassembled WGS sequence"/>
</dbReference>
<accession>A0A511N6Z3</accession>